<name>A0A0C9YJ15_9AGAM</name>
<dbReference type="HOGENOM" id="CLU_1504040_0_0_1"/>
<evidence type="ECO:0000313" key="1">
    <source>
        <dbReference type="EMBL" id="KIK16681.1"/>
    </source>
</evidence>
<dbReference type="OrthoDB" id="2104739at2759"/>
<evidence type="ECO:0000313" key="2">
    <source>
        <dbReference type="Proteomes" id="UP000054018"/>
    </source>
</evidence>
<keyword evidence="2" id="KW-1185">Reference proteome</keyword>
<reference evidence="1 2" key="1">
    <citation type="submission" date="2014-04" db="EMBL/GenBank/DDBJ databases">
        <authorList>
            <consortium name="DOE Joint Genome Institute"/>
            <person name="Kuo A."/>
            <person name="Kohler A."/>
            <person name="Costa M.D."/>
            <person name="Nagy L.G."/>
            <person name="Floudas D."/>
            <person name="Copeland A."/>
            <person name="Barry K.W."/>
            <person name="Cichocki N."/>
            <person name="Veneault-Fourrey C."/>
            <person name="LaButti K."/>
            <person name="Lindquist E.A."/>
            <person name="Lipzen A."/>
            <person name="Lundell T."/>
            <person name="Morin E."/>
            <person name="Murat C."/>
            <person name="Sun H."/>
            <person name="Tunlid A."/>
            <person name="Henrissat B."/>
            <person name="Grigoriev I.V."/>
            <person name="Hibbett D.S."/>
            <person name="Martin F."/>
            <person name="Nordberg H.P."/>
            <person name="Cantor M.N."/>
            <person name="Hua S.X."/>
        </authorList>
    </citation>
    <scope>NUCLEOTIDE SEQUENCE [LARGE SCALE GENOMIC DNA]</scope>
    <source>
        <strain evidence="1 2">441</strain>
    </source>
</reference>
<dbReference type="EMBL" id="KN833850">
    <property type="protein sequence ID" value="KIK16681.1"/>
    <property type="molecule type" value="Genomic_DNA"/>
</dbReference>
<accession>A0A0C9YJ15</accession>
<dbReference type="AlphaFoldDB" id="A0A0C9YJ15"/>
<dbReference type="STRING" id="765257.A0A0C9YJ15"/>
<sequence>MPVLPPANTLPPWIRQHPQSHGIESAYNICLDLETWIQREVDLGTGMEKAMIHCRILGYLFHHFPSRDIEPFVGEIASTGGQPDELLKLGERFYAYFVKLLMSNKETTPVPSSHSSRLSVDNLADKIVDELKEAPQNHETAKKLVRTNLFTLLDSYHVLNMSLTGPDQRWLPVCRHQGL</sequence>
<organism evidence="1 2">
    <name type="scientific">Pisolithus microcarpus 441</name>
    <dbReference type="NCBI Taxonomy" id="765257"/>
    <lineage>
        <taxon>Eukaryota</taxon>
        <taxon>Fungi</taxon>
        <taxon>Dikarya</taxon>
        <taxon>Basidiomycota</taxon>
        <taxon>Agaricomycotina</taxon>
        <taxon>Agaricomycetes</taxon>
        <taxon>Agaricomycetidae</taxon>
        <taxon>Boletales</taxon>
        <taxon>Sclerodermatineae</taxon>
        <taxon>Pisolithaceae</taxon>
        <taxon>Pisolithus</taxon>
    </lineage>
</organism>
<proteinExistence type="predicted"/>
<reference evidence="2" key="2">
    <citation type="submission" date="2015-01" db="EMBL/GenBank/DDBJ databases">
        <title>Evolutionary Origins and Diversification of the Mycorrhizal Mutualists.</title>
        <authorList>
            <consortium name="DOE Joint Genome Institute"/>
            <consortium name="Mycorrhizal Genomics Consortium"/>
            <person name="Kohler A."/>
            <person name="Kuo A."/>
            <person name="Nagy L.G."/>
            <person name="Floudas D."/>
            <person name="Copeland A."/>
            <person name="Barry K.W."/>
            <person name="Cichocki N."/>
            <person name="Veneault-Fourrey C."/>
            <person name="LaButti K."/>
            <person name="Lindquist E.A."/>
            <person name="Lipzen A."/>
            <person name="Lundell T."/>
            <person name="Morin E."/>
            <person name="Murat C."/>
            <person name="Riley R."/>
            <person name="Ohm R."/>
            <person name="Sun H."/>
            <person name="Tunlid A."/>
            <person name="Henrissat B."/>
            <person name="Grigoriev I.V."/>
            <person name="Hibbett D.S."/>
            <person name="Martin F."/>
        </authorList>
    </citation>
    <scope>NUCLEOTIDE SEQUENCE [LARGE SCALE GENOMIC DNA]</scope>
    <source>
        <strain evidence="2">441</strain>
    </source>
</reference>
<protein>
    <submittedName>
        <fullName evidence="1">Unplaced genomic scaffold scaffold_166, whole genome shotgun sequence</fullName>
    </submittedName>
</protein>
<gene>
    <name evidence="1" type="ORF">PISMIDRAFT_255289</name>
</gene>
<dbReference type="Proteomes" id="UP000054018">
    <property type="component" value="Unassembled WGS sequence"/>
</dbReference>